<evidence type="ECO:0000313" key="2">
    <source>
        <dbReference type="Proteomes" id="UP000030645"/>
    </source>
</evidence>
<dbReference type="GO" id="GO:0005643">
    <property type="term" value="C:nuclear pore"/>
    <property type="evidence" value="ECO:0007669"/>
    <property type="project" value="InterPro"/>
</dbReference>
<dbReference type="AlphaFoldDB" id="W9RE79"/>
<dbReference type="InterPro" id="IPR037665">
    <property type="entry name" value="Nucleoporin_S59-like"/>
</dbReference>
<name>W9RE79_9ROSA</name>
<dbReference type="EMBL" id="KE344562">
    <property type="protein sequence ID" value="EXB67201.1"/>
    <property type="molecule type" value="Genomic_DNA"/>
</dbReference>
<dbReference type="eggNOG" id="KOG0845">
    <property type="taxonomic scope" value="Eukaryota"/>
</dbReference>
<organism evidence="1 2">
    <name type="scientific">Morus notabilis</name>
    <dbReference type="NCBI Taxonomy" id="981085"/>
    <lineage>
        <taxon>Eukaryota</taxon>
        <taxon>Viridiplantae</taxon>
        <taxon>Streptophyta</taxon>
        <taxon>Embryophyta</taxon>
        <taxon>Tracheophyta</taxon>
        <taxon>Spermatophyta</taxon>
        <taxon>Magnoliopsida</taxon>
        <taxon>eudicotyledons</taxon>
        <taxon>Gunneridae</taxon>
        <taxon>Pentapetalae</taxon>
        <taxon>rosids</taxon>
        <taxon>fabids</taxon>
        <taxon>Rosales</taxon>
        <taxon>Moraceae</taxon>
        <taxon>Moreae</taxon>
        <taxon>Morus</taxon>
    </lineage>
</organism>
<dbReference type="Proteomes" id="UP000030645">
    <property type="component" value="Unassembled WGS sequence"/>
</dbReference>
<proteinExistence type="predicted"/>
<gene>
    <name evidence="1" type="ORF">L484_025679</name>
</gene>
<dbReference type="STRING" id="981085.W9RE79"/>
<dbReference type="PANTHER" id="PTHR23198">
    <property type="entry name" value="NUCLEOPORIN"/>
    <property type="match status" value="1"/>
</dbReference>
<sequence length="135" mass="15130">MEDHKSEIDNWDLGTGIYVSFYFLRSSLLEDNDTMTELDFLESKNDACRNFISQLNESLAVWGGRLPVEARVAYSKMAEEMSSLLLSDLGEGSTRDVQLSCFDTVSNAPIPDELRSSHLQEAVSLFTCYLSEVAT</sequence>
<protein>
    <submittedName>
        <fullName evidence="1">Uncharacterized protein</fullName>
    </submittedName>
</protein>
<reference evidence="2" key="1">
    <citation type="submission" date="2013-01" db="EMBL/GenBank/DDBJ databases">
        <title>Draft Genome Sequence of a Mulberry Tree, Morus notabilis C.K. Schneid.</title>
        <authorList>
            <person name="He N."/>
            <person name="Zhao S."/>
        </authorList>
    </citation>
    <scope>NUCLEOTIDE SEQUENCE</scope>
</reference>
<evidence type="ECO:0000313" key="1">
    <source>
        <dbReference type="EMBL" id="EXB67201.1"/>
    </source>
</evidence>
<dbReference type="PANTHER" id="PTHR23198:SF26">
    <property type="entry name" value="NUCLEAR PORE COMPLEX PROTEIN NUP96"/>
    <property type="match status" value="1"/>
</dbReference>
<accession>W9RE79</accession>
<keyword evidence="2" id="KW-1185">Reference proteome</keyword>